<dbReference type="AlphaFoldDB" id="A0A6J4J2J0"/>
<organism evidence="2">
    <name type="scientific">uncultured Blastococcus sp</name>
    <dbReference type="NCBI Taxonomy" id="217144"/>
    <lineage>
        <taxon>Bacteria</taxon>
        <taxon>Bacillati</taxon>
        <taxon>Actinomycetota</taxon>
        <taxon>Actinomycetes</taxon>
        <taxon>Geodermatophilales</taxon>
        <taxon>Geodermatophilaceae</taxon>
        <taxon>Blastococcus</taxon>
        <taxon>environmental samples</taxon>
    </lineage>
</organism>
<feature type="compositionally biased region" description="Low complexity" evidence="1">
    <location>
        <begin position="1"/>
        <end position="12"/>
    </location>
</feature>
<feature type="non-terminal residue" evidence="2">
    <location>
        <position position="284"/>
    </location>
</feature>
<feature type="compositionally biased region" description="Basic and acidic residues" evidence="1">
    <location>
        <begin position="62"/>
        <end position="71"/>
    </location>
</feature>
<feature type="compositionally biased region" description="Gly residues" evidence="1">
    <location>
        <begin position="37"/>
        <end position="54"/>
    </location>
</feature>
<evidence type="ECO:0000256" key="1">
    <source>
        <dbReference type="SAM" id="MobiDB-lite"/>
    </source>
</evidence>
<sequence>ARWVAAAAARDALPSPGARLAATRCPTGLRGPVAAAGRGGAGTGSGAGAAGRDGPGSARCRTRLEAGDDRPVQQGRAVRRHRAAAGRDPGAGSAAAGPPAADPGPERGPRAPAHGGVVRHRAGLAGSSGHVPVAAARAGAGNGPPAADLHRRRRVGRARGPDGVACLGGRAGAVPGAGREPVGAAGVAARTGVRFADRRPFVQSGAAGHLHQARRAHRTAPAGHRGPVATGARRGTGAGLPRTVLRLLPPAGAGSRRSSGLPTRRRARRPGHPGDGAGRAHGGL</sequence>
<accession>A0A6J4J2J0</accession>
<protein>
    <submittedName>
        <fullName evidence="2">Uncharacterized protein</fullName>
    </submittedName>
</protein>
<proteinExistence type="predicted"/>
<feature type="compositionally biased region" description="Gly residues" evidence="1">
    <location>
        <begin position="273"/>
        <end position="284"/>
    </location>
</feature>
<feature type="region of interest" description="Disordered" evidence="1">
    <location>
        <begin position="1"/>
        <end position="115"/>
    </location>
</feature>
<feature type="compositionally biased region" description="Low complexity" evidence="1">
    <location>
        <begin position="86"/>
        <end position="99"/>
    </location>
</feature>
<dbReference type="EMBL" id="CADCTI010000250">
    <property type="protein sequence ID" value="CAA9268708.1"/>
    <property type="molecule type" value="Genomic_DNA"/>
</dbReference>
<feature type="non-terminal residue" evidence="2">
    <location>
        <position position="1"/>
    </location>
</feature>
<evidence type="ECO:0000313" key="2">
    <source>
        <dbReference type="EMBL" id="CAA9268708.1"/>
    </source>
</evidence>
<reference evidence="2" key="1">
    <citation type="submission" date="2020-02" db="EMBL/GenBank/DDBJ databases">
        <authorList>
            <person name="Meier V. D."/>
        </authorList>
    </citation>
    <scope>NUCLEOTIDE SEQUENCE</scope>
    <source>
        <strain evidence="2">AVDCRST_MAG57</strain>
    </source>
</reference>
<feature type="region of interest" description="Disordered" evidence="1">
    <location>
        <begin position="206"/>
        <end position="284"/>
    </location>
</feature>
<gene>
    <name evidence="2" type="ORF">AVDCRST_MAG57-2987</name>
</gene>
<name>A0A6J4J2J0_9ACTN</name>
<feature type="compositionally biased region" description="Low complexity" evidence="1">
    <location>
        <begin position="225"/>
        <end position="243"/>
    </location>
</feature>